<keyword evidence="12 17" id="KW-0472">Membrane</keyword>
<dbReference type="FunFam" id="3.60.40.10:FF:000049">
    <property type="entry name" value="Protein phosphatase 2C 57"/>
    <property type="match status" value="1"/>
</dbReference>
<dbReference type="EMBL" id="LFYR01000980">
    <property type="protein sequence ID" value="KMZ66364.1"/>
    <property type="molecule type" value="Genomic_DNA"/>
</dbReference>
<comment type="catalytic activity">
    <reaction evidence="14">
        <text>O-phospho-L-seryl-[protein] + H2O = L-seryl-[protein] + phosphate</text>
        <dbReference type="Rhea" id="RHEA:20629"/>
        <dbReference type="Rhea" id="RHEA-COMP:9863"/>
        <dbReference type="Rhea" id="RHEA-COMP:11604"/>
        <dbReference type="ChEBI" id="CHEBI:15377"/>
        <dbReference type="ChEBI" id="CHEBI:29999"/>
        <dbReference type="ChEBI" id="CHEBI:43474"/>
        <dbReference type="ChEBI" id="CHEBI:83421"/>
        <dbReference type="EC" id="3.1.3.16"/>
    </reaction>
</comment>
<dbReference type="InterPro" id="IPR000222">
    <property type="entry name" value="PP2C_BS"/>
</dbReference>
<evidence type="ECO:0000256" key="3">
    <source>
        <dbReference type="ARBA" id="ARBA00004167"/>
    </source>
</evidence>
<evidence type="ECO:0000313" key="19">
    <source>
        <dbReference type="EMBL" id="KMZ66364.1"/>
    </source>
</evidence>
<comment type="similarity">
    <text evidence="4 16">Belongs to the PP2C family.</text>
</comment>
<comment type="cofactor">
    <cofactor evidence="2">
        <name>Mg(2+)</name>
        <dbReference type="ChEBI" id="CHEBI:18420"/>
    </cofactor>
</comment>
<evidence type="ECO:0000259" key="18">
    <source>
        <dbReference type="PROSITE" id="PS51746"/>
    </source>
</evidence>
<dbReference type="OrthoDB" id="10264738at2759"/>
<comment type="cofactor">
    <cofactor evidence="1">
        <name>Mn(2+)</name>
        <dbReference type="ChEBI" id="CHEBI:29035"/>
    </cofactor>
</comment>
<comment type="catalytic activity">
    <reaction evidence="15">
        <text>O-phospho-L-threonyl-[protein] + H2O = L-threonyl-[protein] + phosphate</text>
        <dbReference type="Rhea" id="RHEA:47004"/>
        <dbReference type="Rhea" id="RHEA-COMP:11060"/>
        <dbReference type="Rhea" id="RHEA-COMP:11605"/>
        <dbReference type="ChEBI" id="CHEBI:15377"/>
        <dbReference type="ChEBI" id="CHEBI:30013"/>
        <dbReference type="ChEBI" id="CHEBI:43474"/>
        <dbReference type="ChEBI" id="CHEBI:61977"/>
        <dbReference type="EC" id="3.1.3.16"/>
    </reaction>
</comment>
<dbReference type="STRING" id="29655.A0A0K9PBL2"/>
<evidence type="ECO:0000256" key="15">
    <source>
        <dbReference type="ARBA" id="ARBA00048336"/>
    </source>
</evidence>
<feature type="domain" description="PPM-type phosphatase" evidence="18">
    <location>
        <begin position="86"/>
        <end position="374"/>
    </location>
</feature>
<proteinExistence type="inferred from homology"/>
<keyword evidence="6 17" id="KW-0812">Transmembrane</keyword>
<comment type="subcellular location">
    <subcellularLocation>
        <location evidence="3">Membrane</location>
        <topology evidence="3">Single-pass membrane protein</topology>
    </subcellularLocation>
</comment>
<dbReference type="AlphaFoldDB" id="A0A0K9PBL2"/>
<keyword evidence="13" id="KW-0464">Manganese</keyword>
<name>A0A0K9PBL2_ZOSMR</name>
<dbReference type="PROSITE" id="PS01032">
    <property type="entry name" value="PPM_1"/>
    <property type="match status" value="1"/>
</dbReference>
<dbReference type="InterPro" id="IPR015655">
    <property type="entry name" value="PP2C"/>
</dbReference>
<dbReference type="PROSITE" id="PS51746">
    <property type="entry name" value="PPM_2"/>
    <property type="match status" value="1"/>
</dbReference>
<dbReference type="EC" id="3.1.3.16" evidence="5"/>
<dbReference type="CDD" id="cd00143">
    <property type="entry name" value="PP2Cc"/>
    <property type="match status" value="1"/>
</dbReference>
<evidence type="ECO:0000256" key="13">
    <source>
        <dbReference type="ARBA" id="ARBA00023211"/>
    </source>
</evidence>
<dbReference type="PANTHER" id="PTHR13832:SF589">
    <property type="entry name" value="[PYRUVATE DEHYDROGENASE [ACETYL-TRANSFERRING]]-PHOSPHATASE 2, MITOCHONDRIAL"/>
    <property type="match status" value="1"/>
</dbReference>
<evidence type="ECO:0000256" key="16">
    <source>
        <dbReference type="RuleBase" id="RU003465"/>
    </source>
</evidence>
<dbReference type="GO" id="GO:0007165">
    <property type="term" value="P:signal transduction"/>
    <property type="evidence" value="ECO:0000318"/>
    <property type="project" value="GO_Central"/>
</dbReference>
<evidence type="ECO:0000256" key="8">
    <source>
        <dbReference type="ARBA" id="ARBA00022801"/>
    </source>
</evidence>
<accession>A0A0K9PBL2</accession>
<gene>
    <name evidence="19" type="ORF">ZOSMA_29G00120</name>
</gene>
<evidence type="ECO:0000256" key="9">
    <source>
        <dbReference type="ARBA" id="ARBA00022842"/>
    </source>
</evidence>
<dbReference type="GO" id="GO:0004722">
    <property type="term" value="F:protein serine/threonine phosphatase activity"/>
    <property type="evidence" value="ECO:0000318"/>
    <property type="project" value="GO_Central"/>
</dbReference>
<dbReference type="SUPFAM" id="SSF81606">
    <property type="entry name" value="PP2C-like"/>
    <property type="match status" value="1"/>
</dbReference>
<dbReference type="Gene3D" id="3.60.40.10">
    <property type="entry name" value="PPM-type phosphatase domain"/>
    <property type="match status" value="1"/>
</dbReference>
<evidence type="ECO:0000256" key="11">
    <source>
        <dbReference type="ARBA" id="ARBA00022989"/>
    </source>
</evidence>
<evidence type="ECO:0000256" key="6">
    <source>
        <dbReference type="ARBA" id="ARBA00022692"/>
    </source>
</evidence>
<evidence type="ECO:0000256" key="14">
    <source>
        <dbReference type="ARBA" id="ARBA00047761"/>
    </source>
</evidence>
<keyword evidence="11 17" id="KW-1133">Transmembrane helix</keyword>
<dbReference type="Pfam" id="PF00481">
    <property type="entry name" value="PP2C"/>
    <property type="match status" value="1"/>
</dbReference>
<dbReference type="PANTHER" id="PTHR13832">
    <property type="entry name" value="PROTEIN PHOSPHATASE 2C"/>
    <property type="match status" value="1"/>
</dbReference>
<evidence type="ECO:0000256" key="2">
    <source>
        <dbReference type="ARBA" id="ARBA00001946"/>
    </source>
</evidence>
<evidence type="ECO:0000256" key="1">
    <source>
        <dbReference type="ARBA" id="ARBA00001936"/>
    </source>
</evidence>
<evidence type="ECO:0000313" key="20">
    <source>
        <dbReference type="Proteomes" id="UP000036987"/>
    </source>
</evidence>
<keyword evidence="20" id="KW-1185">Reference proteome</keyword>
<feature type="transmembrane region" description="Helical" evidence="17">
    <location>
        <begin position="389"/>
        <end position="409"/>
    </location>
</feature>
<keyword evidence="7" id="KW-0479">Metal-binding</keyword>
<evidence type="ECO:0000256" key="17">
    <source>
        <dbReference type="SAM" id="Phobius"/>
    </source>
</evidence>
<dbReference type="SMART" id="SM00332">
    <property type="entry name" value="PP2Cc"/>
    <property type="match status" value="1"/>
</dbReference>
<keyword evidence="8 16" id="KW-0378">Hydrolase</keyword>
<dbReference type="GO" id="GO:0046872">
    <property type="term" value="F:metal ion binding"/>
    <property type="evidence" value="ECO:0007669"/>
    <property type="project" value="UniProtKB-KW"/>
</dbReference>
<evidence type="ECO:0000256" key="12">
    <source>
        <dbReference type="ARBA" id="ARBA00023136"/>
    </source>
</evidence>
<dbReference type="Proteomes" id="UP000036987">
    <property type="component" value="Unassembled WGS sequence"/>
</dbReference>
<comment type="caution">
    <text evidence="19">The sequence shown here is derived from an EMBL/GenBank/DDBJ whole genome shotgun (WGS) entry which is preliminary data.</text>
</comment>
<dbReference type="InterPro" id="IPR036457">
    <property type="entry name" value="PPM-type-like_dom_sf"/>
</dbReference>
<dbReference type="GO" id="GO:0016020">
    <property type="term" value="C:membrane"/>
    <property type="evidence" value="ECO:0007669"/>
    <property type="project" value="UniProtKB-SubCell"/>
</dbReference>
<evidence type="ECO:0000256" key="4">
    <source>
        <dbReference type="ARBA" id="ARBA00006702"/>
    </source>
</evidence>
<dbReference type="OMA" id="WCHASAA"/>
<keyword evidence="9" id="KW-0460">Magnesium</keyword>
<keyword evidence="10 16" id="KW-0904">Protein phosphatase</keyword>
<reference evidence="20" key="1">
    <citation type="journal article" date="2016" name="Nature">
        <title>The genome of the seagrass Zostera marina reveals angiosperm adaptation to the sea.</title>
        <authorList>
            <person name="Olsen J.L."/>
            <person name="Rouze P."/>
            <person name="Verhelst B."/>
            <person name="Lin Y.-C."/>
            <person name="Bayer T."/>
            <person name="Collen J."/>
            <person name="Dattolo E."/>
            <person name="De Paoli E."/>
            <person name="Dittami S."/>
            <person name="Maumus F."/>
            <person name="Michel G."/>
            <person name="Kersting A."/>
            <person name="Lauritano C."/>
            <person name="Lohaus R."/>
            <person name="Toepel M."/>
            <person name="Tonon T."/>
            <person name="Vanneste K."/>
            <person name="Amirebrahimi M."/>
            <person name="Brakel J."/>
            <person name="Bostroem C."/>
            <person name="Chovatia M."/>
            <person name="Grimwood J."/>
            <person name="Jenkins J.W."/>
            <person name="Jueterbock A."/>
            <person name="Mraz A."/>
            <person name="Stam W.T."/>
            <person name="Tice H."/>
            <person name="Bornberg-Bauer E."/>
            <person name="Green P.J."/>
            <person name="Pearson G.A."/>
            <person name="Procaccini G."/>
            <person name="Duarte C.M."/>
            <person name="Schmutz J."/>
            <person name="Reusch T.B.H."/>
            <person name="Van de Peer Y."/>
        </authorList>
    </citation>
    <scope>NUCLEOTIDE SEQUENCE [LARGE SCALE GENOMIC DNA]</scope>
    <source>
        <strain evidence="20">cv. Finnish</strain>
    </source>
</reference>
<dbReference type="InterPro" id="IPR001932">
    <property type="entry name" value="PPM-type_phosphatase-like_dom"/>
</dbReference>
<sequence length="415" mass="45739">MVLSFPLSLIHFRRGGDPNLFLSAPRIKKPTCHSPMELLQRSLVFYGHTGDGVGTQLRRCGYRNRKVCSAVAVDATSSMTNTSGIRWGLSKLQGKRPEMEDDVVIRSEGFGDFTFAALFDGHAGFSSVEFLRDELYKECVAVLQGGLLLDGKNITATRNAISNAFEKVDSKLSSWLENKEMDDESGSTATVLFLRNDVLIVSHVGDSSVVVSRYGKEEVLTGPHRPYGKNSVSIGEIKRIRAAGGWISNGRICGEISVSRSFGDVRFKTKKNELLKRGVLQGRWTEKFISRVQFKGDLVVATPDINSIDLGNDVEFIILASDGLWDYIKSSDAVTFVRSELCQHGDVQMACEALAQAALGRDSEDNISVVIADLGRTDWRNLSVQGPNMYYQLSQVFATIAVVSVGIWMSSFLRV</sequence>
<evidence type="ECO:0000256" key="7">
    <source>
        <dbReference type="ARBA" id="ARBA00022723"/>
    </source>
</evidence>
<organism evidence="19 20">
    <name type="scientific">Zostera marina</name>
    <name type="common">Eelgrass</name>
    <dbReference type="NCBI Taxonomy" id="29655"/>
    <lineage>
        <taxon>Eukaryota</taxon>
        <taxon>Viridiplantae</taxon>
        <taxon>Streptophyta</taxon>
        <taxon>Embryophyta</taxon>
        <taxon>Tracheophyta</taxon>
        <taxon>Spermatophyta</taxon>
        <taxon>Magnoliopsida</taxon>
        <taxon>Liliopsida</taxon>
        <taxon>Zosteraceae</taxon>
        <taxon>Zostera</taxon>
    </lineage>
</organism>
<evidence type="ECO:0000256" key="10">
    <source>
        <dbReference type="ARBA" id="ARBA00022912"/>
    </source>
</evidence>
<protein>
    <recommendedName>
        <fullName evidence="5">protein-serine/threonine phosphatase</fullName>
        <ecNumber evidence="5">3.1.3.16</ecNumber>
    </recommendedName>
</protein>
<evidence type="ECO:0000256" key="5">
    <source>
        <dbReference type="ARBA" id="ARBA00013081"/>
    </source>
</evidence>